<dbReference type="Gene3D" id="3.90.226.10">
    <property type="entry name" value="2-enoyl-CoA Hydratase, Chain A, domain 1"/>
    <property type="match status" value="1"/>
</dbReference>
<dbReference type="InterPro" id="IPR051047">
    <property type="entry name" value="AccD/PCCB"/>
</dbReference>
<reference evidence="3" key="1">
    <citation type="submission" date="2018-05" db="EMBL/GenBank/DDBJ databases">
        <authorList>
            <person name="Lanie J.A."/>
            <person name="Ng W.-L."/>
            <person name="Kazmierczak K.M."/>
            <person name="Andrzejewski T.M."/>
            <person name="Davidsen T.M."/>
            <person name="Wayne K.J."/>
            <person name="Tettelin H."/>
            <person name="Glass J.I."/>
            <person name="Rusch D."/>
            <person name="Podicherti R."/>
            <person name="Tsui H.-C.T."/>
            <person name="Winkler M.E."/>
        </authorList>
    </citation>
    <scope>NUCLEOTIDE SEQUENCE</scope>
</reference>
<dbReference type="InterPro" id="IPR029045">
    <property type="entry name" value="ClpP/crotonase-like_dom_sf"/>
</dbReference>
<dbReference type="InterPro" id="IPR034733">
    <property type="entry name" value="AcCoA_carboxyl_beta"/>
</dbReference>
<dbReference type="Pfam" id="PF01039">
    <property type="entry name" value="Carboxyl_trans"/>
    <property type="match status" value="1"/>
</dbReference>
<evidence type="ECO:0000256" key="1">
    <source>
        <dbReference type="SAM" id="MobiDB-lite"/>
    </source>
</evidence>
<dbReference type="GO" id="GO:0004658">
    <property type="term" value="F:propionyl-CoA carboxylase activity"/>
    <property type="evidence" value="ECO:0007669"/>
    <property type="project" value="TreeGrafter"/>
</dbReference>
<dbReference type="AlphaFoldDB" id="A0A383BQP4"/>
<feature type="non-terminal residue" evidence="3">
    <location>
        <position position="1"/>
    </location>
</feature>
<feature type="domain" description="CoA carboxyltransferase C-terminal" evidence="2">
    <location>
        <begin position="15"/>
        <end position="245"/>
    </location>
</feature>
<evidence type="ECO:0000259" key="2">
    <source>
        <dbReference type="PROSITE" id="PS50989"/>
    </source>
</evidence>
<name>A0A383BQP4_9ZZZZ</name>
<dbReference type="PANTHER" id="PTHR43842:SF2">
    <property type="entry name" value="PROPIONYL-COA CARBOXYLASE BETA CHAIN, MITOCHONDRIAL"/>
    <property type="match status" value="1"/>
</dbReference>
<dbReference type="PANTHER" id="PTHR43842">
    <property type="entry name" value="PROPIONYL-COA CARBOXYLASE BETA CHAIN"/>
    <property type="match status" value="1"/>
</dbReference>
<accession>A0A383BQP4</accession>
<feature type="region of interest" description="Disordered" evidence="1">
    <location>
        <begin position="1"/>
        <end position="30"/>
    </location>
</feature>
<dbReference type="EMBL" id="UINC01202023">
    <property type="protein sequence ID" value="SVE21635.1"/>
    <property type="molecule type" value="Genomic_DNA"/>
</dbReference>
<dbReference type="InterPro" id="IPR011763">
    <property type="entry name" value="COA_CT_C"/>
</dbReference>
<organism evidence="3">
    <name type="scientific">marine metagenome</name>
    <dbReference type="NCBI Taxonomy" id="408172"/>
    <lineage>
        <taxon>unclassified sequences</taxon>
        <taxon>metagenomes</taxon>
        <taxon>ecological metagenomes</taxon>
    </lineage>
</organism>
<protein>
    <recommendedName>
        <fullName evidence="2">CoA carboxyltransferase C-terminal domain-containing protein</fullName>
    </recommendedName>
</protein>
<dbReference type="SUPFAM" id="SSF52096">
    <property type="entry name" value="ClpP/crotonase"/>
    <property type="match status" value="1"/>
</dbReference>
<sequence>DHADDEPPRWPCTDPVDRATPEAGDLIPASTTGSYDVRSVMTCIVDDGHLLEPRSEWASNLVTALATIGGRPVGLVANQPQSVAGTLDIGASQKGARFVAFCDAFNLPLVTLVDTSGFYPGKDLEWRGMIRYGAQMAFAYARATVPRVCVTLRKSYGGAYIVMDSRYMGNDLMLAWPSAEIAVMGARGAVEILHRDAEDDERAALEASYEERLLNPYIAAERGSVDRVIEPAETRAELASALEML</sequence>
<gene>
    <name evidence="3" type="ORF">METZ01_LOCUS474489</name>
</gene>
<proteinExistence type="predicted"/>
<evidence type="ECO:0000313" key="3">
    <source>
        <dbReference type="EMBL" id="SVE21635.1"/>
    </source>
</evidence>
<feature type="non-terminal residue" evidence="3">
    <location>
        <position position="245"/>
    </location>
</feature>
<dbReference type="PROSITE" id="PS50989">
    <property type="entry name" value="COA_CT_CTER"/>
    <property type="match status" value="1"/>
</dbReference>